<reference evidence="2" key="1">
    <citation type="submission" date="2015-10" db="EMBL/GenBank/DDBJ databases">
        <title>Bioinformatic analysis of the first complete genome sequence of Lactobacillus kunkeei strain MP2, an Apis mellifera gut isolate.</title>
        <authorList>
            <person name="Asenjo F."/>
            <person name="Olmos A."/>
            <person name="Henriquez-Piskulich P."/>
            <person name="Aldea P."/>
            <person name="Ugalde J.A."/>
            <person name="Trombert A.N."/>
        </authorList>
    </citation>
    <scope>NUCLEOTIDE SEQUENCE [LARGE SCALE GENOMIC DNA]</scope>
    <source>
        <strain evidence="2">MP2</strain>
    </source>
</reference>
<gene>
    <name evidence="1" type="ORF">APS55_00370</name>
</gene>
<accession>A0AAC8ZYP6</accession>
<dbReference type="KEGG" id="lku:APS55_00370"/>
<reference evidence="1 2" key="2">
    <citation type="journal article" date="2016" name="PeerJ">
        <title>Genome sequencing and analysis of the first complete genome of Lactobacillus kunkeei strain MP2, an Apis mellifera gut isolate.</title>
        <authorList>
            <person name="Asenjo F."/>
            <person name="Olmos A."/>
            <person name="Henriquez-Piskulich P."/>
            <person name="Polanco V."/>
            <person name="Aldea P."/>
            <person name="Ugalde J.A."/>
            <person name="Trombert A.N."/>
        </authorList>
    </citation>
    <scope>NUCLEOTIDE SEQUENCE [LARGE SCALE GENOMIC DNA]</scope>
    <source>
        <strain evidence="1 2">MP2</strain>
    </source>
</reference>
<evidence type="ECO:0008006" key="3">
    <source>
        <dbReference type="Google" id="ProtNLM"/>
    </source>
</evidence>
<dbReference type="InterPro" id="IPR041242">
    <property type="entry name" value="HNHc_6"/>
</dbReference>
<dbReference type="AlphaFoldDB" id="A0AAC8ZYP6"/>
<proteinExistence type="predicted"/>
<dbReference type="Proteomes" id="UP000067203">
    <property type="component" value="Chromosome"/>
</dbReference>
<sequence>MQETGFIKSFNDDDDEITIRLKDLSENQRYMITHAIGSQSTMYFDDGRHITVDQRKKIFALFNEIAEYLGYTQVNVEEILKIKFIEQMDSPVWFSFSNCSIEIAKQFLEYEITFCIQNEIPFKTKLMDEIQQSYALRYQLIMHRICFVCGKTHAQLDHVDTIGMGRNRRHVNQVGYYAWTLCDKHHISGKHTDGITTFMQKYQIKPIKLTSEMIDKLNLADKGAIKQ</sequence>
<dbReference type="Pfam" id="PF16784">
    <property type="entry name" value="HNHc_6"/>
    <property type="match status" value="1"/>
</dbReference>
<protein>
    <recommendedName>
        <fullName evidence="3">Phage protein</fullName>
    </recommendedName>
</protein>
<evidence type="ECO:0000313" key="2">
    <source>
        <dbReference type="Proteomes" id="UP000067203"/>
    </source>
</evidence>
<dbReference type="RefSeq" id="WP_051961173.1">
    <property type="nucleotide sequence ID" value="NZ_CP012920.1"/>
</dbReference>
<name>A0AAC8ZYP6_9LACO</name>
<organism evidence="1 2">
    <name type="scientific">Apilactobacillus kunkeei</name>
    <dbReference type="NCBI Taxonomy" id="148814"/>
    <lineage>
        <taxon>Bacteria</taxon>
        <taxon>Bacillati</taxon>
        <taxon>Bacillota</taxon>
        <taxon>Bacilli</taxon>
        <taxon>Lactobacillales</taxon>
        <taxon>Lactobacillaceae</taxon>
        <taxon>Apilactobacillus</taxon>
    </lineage>
</organism>
<dbReference type="EMBL" id="CP012920">
    <property type="protein sequence ID" value="ALJ30782.1"/>
    <property type="molecule type" value="Genomic_DNA"/>
</dbReference>
<evidence type="ECO:0000313" key="1">
    <source>
        <dbReference type="EMBL" id="ALJ30782.1"/>
    </source>
</evidence>